<dbReference type="EMBL" id="KZ805389">
    <property type="protein sequence ID" value="PVH99593.1"/>
    <property type="molecule type" value="Genomic_DNA"/>
</dbReference>
<evidence type="ECO:0000313" key="2">
    <source>
        <dbReference type="Proteomes" id="UP000244855"/>
    </source>
</evidence>
<protein>
    <submittedName>
        <fullName evidence="1">Uncharacterized protein</fullName>
    </submittedName>
</protein>
<evidence type="ECO:0000313" key="1">
    <source>
        <dbReference type="EMBL" id="PVH99593.1"/>
    </source>
</evidence>
<name>A0A2V1DQG8_9PLEO</name>
<dbReference type="AlphaFoldDB" id="A0A2V1DQG8"/>
<accession>A0A2V1DQG8</accession>
<sequence>MEERVQGLEGELSRQQSQICEMQRQIEGLCQHRRGAFSLRDATVCSPTPCVAKKRRYSQIWAEWGAAERGRKRARHAYRAMCHSIPKGMMAHKASHHAR</sequence>
<proteinExistence type="predicted"/>
<keyword evidence="2" id="KW-1185">Reference proteome</keyword>
<gene>
    <name evidence="1" type="ORF">DM02DRAFT_428767</name>
</gene>
<dbReference type="Proteomes" id="UP000244855">
    <property type="component" value="Unassembled WGS sequence"/>
</dbReference>
<reference evidence="1 2" key="1">
    <citation type="journal article" date="2018" name="Sci. Rep.">
        <title>Comparative genomics provides insights into the lifestyle and reveals functional heterogeneity of dark septate endophytic fungi.</title>
        <authorList>
            <person name="Knapp D.G."/>
            <person name="Nemeth J.B."/>
            <person name="Barry K."/>
            <person name="Hainaut M."/>
            <person name="Henrissat B."/>
            <person name="Johnson J."/>
            <person name="Kuo A."/>
            <person name="Lim J.H.P."/>
            <person name="Lipzen A."/>
            <person name="Nolan M."/>
            <person name="Ohm R.A."/>
            <person name="Tamas L."/>
            <person name="Grigoriev I.V."/>
            <person name="Spatafora J.W."/>
            <person name="Nagy L.G."/>
            <person name="Kovacs G.M."/>
        </authorList>
    </citation>
    <scope>NUCLEOTIDE SEQUENCE [LARGE SCALE GENOMIC DNA]</scope>
    <source>
        <strain evidence="1 2">DSE2036</strain>
    </source>
</reference>
<organism evidence="1 2">
    <name type="scientific">Periconia macrospinosa</name>
    <dbReference type="NCBI Taxonomy" id="97972"/>
    <lineage>
        <taxon>Eukaryota</taxon>
        <taxon>Fungi</taxon>
        <taxon>Dikarya</taxon>
        <taxon>Ascomycota</taxon>
        <taxon>Pezizomycotina</taxon>
        <taxon>Dothideomycetes</taxon>
        <taxon>Pleosporomycetidae</taxon>
        <taxon>Pleosporales</taxon>
        <taxon>Massarineae</taxon>
        <taxon>Periconiaceae</taxon>
        <taxon>Periconia</taxon>
    </lineage>
</organism>